<dbReference type="EMBL" id="BARU01004648">
    <property type="protein sequence ID" value="GAH22434.1"/>
    <property type="molecule type" value="Genomic_DNA"/>
</dbReference>
<accession>X1EZ47</accession>
<proteinExistence type="predicted"/>
<dbReference type="SUPFAM" id="SSF51556">
    <property type="entry name" value="Metallo-dependent hydrolases"/>
    <property type="match status" value="1"/>
</dbReference>
<dbReference type="Gene3D" id="3.20.20.140">
    <property type="entry name" value="Metal-dependent hydrolases"/>
    <property type="match status" value="1"/>
</dbReference>
<feature type="non-terminal residue" evidence="1">
    <location>
        <position position="1"/>
    </location>
</feature>
<feature type="non-terminal residue" evidence="1">
    <location>
        <position position="242"/>
    </location>
</feature>
<dbReference type="AlphaFoldDB" id="X1EZ47"/>
<organism evidence="1">
    <name type="scientific">marine sediment metagenome</name>
    <dbReference type="NCBI Taxonomy" id="412755"/>
    <lineage>
        <taxon>unclassified sequences</taxon>
        <taxon>metagenomes</taxon>
        <taxon>ecological metagenomes</taxon>
    </lineage>
</organism>
<evidence type="ECO:0008006" key="2">
    <source>
        <dbReference type="Google" id="ProtNLM"/>
    </source>
</evidence>
<evidence type="ECO:0000313" key="1">
    <source>
        <dbReference type="EMBL" id="GAH22434.1"/>
    </source>
</evidence>
<sequence length="242" mass="26404">ASLVGHGNLRLAAMGMNDRPPTDPELEEMKVLLRDSLRQGAYGLSTGMIYPPCVYASTEELTELCKVVSEVDGVFVIHMRNEGDALLESIEEVASIGANSGVKLHISHFKAAGKRNWGRSVQGLGVIEKARKTGLSITVDQYPYTAGSTFLSARLPNWMHEGSVDAMLDRLRDPSTRDRAYAEMTEDGSFLMWGETIVTSVKTDANKHLEGRSLAEIAEMRGGDIVEALFELVLDESNAVGM</sequence>
<reference evidence="1" key="1">
    <citation type="journal article" date="2014" name="Front. Microbiol.">
        <title>High frequency of phylogenetically diverse reductive dehalogenase-homologous genes in deep subseafloor sedimentary metagenomes.</title>
        <authorList>
            <person name="Kawai M."/>
            <person name="Futagami T."/>
            <person name="Toyoda A."/>
            <person name="Takaki Y."/>
            <person name="Nishi S."/>
            <person name="Hori S."/>
            <person name="Arai W."/>
            <person name="Tsubouchi T."/>
            <person name="Morono Y."/>
            <person name="Uchiyama I."/>
            <person name="Ito T."/>
            <person name="Fujiyama A."/>
            <person name="Inagaki F."/>
            <person name="Takami H."/>
        </authorList>
    </citation>
    <scope>NUCLEOTIDE SEQUENCE</scope>
    <source>
        <strain evidence="1">Expedition CK06-06</strain>
    </source>
</reference>
<comment type="caution">
    <text evidence="1">The sequence shown here is derived from an EMBL/GenBank/DDBJ whole genome shotgun (WGS) entry which is preliminary data.</text>
</comment>
<protein>
    <recommendedName>
        <fullName evidence="2">Amidohydrolase 3 domain-containing protein</fullName>
    </recommendedName>
</protein>
<gene>
    <name evidence="1" type="ORF">S03H2_09232</name>
</gene>
<dbReference type="InterPro" id="IPR032466">
    <property type="entry name" value="Metal_Hydrolase"/>
</dbReference>
<name>X1EZ47_9ZZZZ</name>